<proteinExistence type="predicted"/>
<gene>
    <name evidence="1" type="ORF">BaRGS_00021593</name>
</gene>
<dbReference type="AlphaFoldDB" id="A0ABD0KJD6"/>
<dbReference type="Proteomes" id="UP001519460">
    <property type="component" value="Unassembled WGS sequence"/>
</dbReference>
<dbReference type="EMBL" id="JACVVK020000169">
    <property type="protein sequence ID" value="KAK7487098.1"/>
    <property type="molecule type" value="Genomic_DNA"/>
</dbReference>
<keyword evidence="2" id="KW-1185">Reference proteome</keyword>
<sequence>MRRGIFGTVAQSVSPHVAMVTCRDPQPAGNRGDVCGKQAVNSAAVRSLHAGQTCMSQGLSCRGASSALCLFRSPPLSGTQVCARSIWLTYPFSERAPTPPV</sequence>
<protein>
    <submittedName>
        <fullName evidence="1">Uncharacterized protein</fullName>
    </submittedName>
</protein>
<name>A0ABD0KJD6_9CAEN</name>
<evidence type="ECO:0000313" key="2">
    <source>
        <dbReference type="Proteomes" id="UP001519460"/>
    </source>
</evidence>
<organism evidence="1 2">
    <name type="scientific">Batillaria attramentaria</name>
    <dbReference type="NCBI Taxonomy" id="370345"/>
    <lineage>
        <taxon>Eukaryota</taxon>
        <taxon>Metazoa</taxon>
        <taxon>Spiralia</taxon>
        <taxon>Lophotrochozoa</taxon>
        <taxon>Mollusca</taxon>
        <taxon>Gastropoda</taxon>
        <taxon>Caenogastropoda</taxon>
        <taxon>Sorbeoconcha</taxon>
        <taxon>Cerithioidea</taxon>
        <taxon>Batillariidae</taxon>
        <taxon>Batillaria</taxon>
    </lineage>
</organism>
<evidence type="ECO:0000313" key="1">
    <source>
        <dbReference type="EMBL" id="KAK7487098.1"/>
    </source>
</evidence>
<reference evidence="1 2" key="1">
    <citation type="journal article" date="2023" name="Sci. Data">
        <title>Genome assembly of the Korean intertidal mud-creeper Batillaria attramentaria.</title>
        <authorList>
            <person name="Patra A.K."/>
            <person name="Ho P.T."/>
            <person name="Jun S."/>
            <person name="Lee S.J."/>
            <person name="Kim Y."/>
            <person name="Won Y.J."/>
        </authorList>
    </citation>
    <scope>NUCLEOTIDE SEQUENCE [LARGE SCALE GENOMIC DNA]</scope>
    <source>
        <strain evidence="1">Wonlab-2016</strain>
    </source>
</reference>
<accession>A0ABD0KJD6</accession>
<comment type="caution">
    <text evidence="1">The sequence shown here is derived from an EMBL/GenBank/DDBJ whole genome shotgun (WGS) entry which is preliminary data.</text>
</comment>